<dbReference type="PROSITE" id="PS50293">
    <property type="entry name" value="TPR_REGION"/>
    <property type="match status" value="1"/>
</dbReference>
<dbReference type="Gene3D" id="1.25.40.10">
    <property type="entry name" value="Tetratricopeptide repeat domain"/>
    <property type="match status" value="4"/>
</dbReference>
<dbReference type="GO" id="GO:0007091">
    <property type="term" value="P:metaphase/anaphase transition of mitotic cell cycle"/>
    <property type="evidence" value="ECO:0007669"/>
    <property type="project" value="TreeGrafter"/>
</dbReference>
<protein>
    <recommendedName>
        <fullName evidence="6">Cell division cycle protein 27 homolog</fullName>
    </recommendedName>
</protein>
<dbReference type="GO" id="GO:0031145">
    <property type="term" value="P:anaphase-promoting complex-dependent catabolic process"/>
    <property type="evidence" value="ECO:0007669"/>
    <property type="project" value="TreeGrafter"/>
</dbReference>
<dbReference type="FunFam" id="1.25.40.10:FF:000018">
    <property type="entry name" value="Cell division cycle protein 27 homolog B"/>
    <property type="match status" value="1"/>
</dbReference>
<evidence type="ECO:0000256" key="7">
    <source>
        <dbReference type="PROSITE-ProRule" id="PRU00339"/>
    </source>
</evidence>
<accession>L5LHA3</accession>
<dbReference type="FunFam" id="1.25.40.10:FF:000051">
    <property type="entry name" value="Cell division cycle protein 27 isoform X3"/>
    <property type="match status" value="1"/>
</dbReference>
<dbReference type="Pfam" id="PF00515">
    <property type="entry name" value="TPR_1"/>
    <property type="match status" value="2"/>
</dbReference>
<feature type="repeat" description="TPR" evidence="7">
    <location>
        <begin position="692"/>
        <end position="725"/>
    </location>
</feature>
<feature type="region of interest" description="Disordered" evidence="8">
    <location>
        <begin position="906"/>
        <end position="949"/>
    </location>
</feature>
<feature type="region of interest" description="Disordered" evidence="8">
    <location>
        <begin position="432"/>
        <end position="547"/>
    </location>
</feature>
<dbReference type="GO" id="GO:0005680">
    <property type="term" value="C:anaphase-promoting complex"/>
    <property type="evidence" value="ECO:0007669"/>
    <property type="project" value="TreeGrafter"/>
</dbReference>
<dbReference type="InterPro" id="IPR019734">
    <property type="entry name" value="TPR_rpt"/>
</dbReference>
<evidence type="ECO:0000256" key="1">
    <source>
        <dbReference type="ARBA" id="ARBA00004123"/>
    </source>
</evidence>
<organism evidence="9 10">
    <name type="scientific">Myotis davidii</name>
    <name type="common">David's myotis</name>
    <dbReference type="NCBI Taxonomy" id="225400"/>
    <lineage>
        <taxon>Eukaryota</taxon>
        <taxon>Metazoa</taxon>
        <taxon>Chordata</taxon>
        <taxon>Craniata</taxon>
        <taxon>Vertebrata</taxon>
        <taxon>Euteleostomi</taxon>
        <taxon>Mammalia</taxon>
        <taxon>Eutheria</taxon>
        <taxon>Laurasiatheria</taxon>
        <taxon>Chiroptera</taxon>
        <taxon>Yangochiroptera</taxon>
        <taxon>Vespertilionidae</taxon>
        <taxon>Myotis</taxon>
    </lineage>
</organism>
<gene>
    <name evidence="9" type="ORF">MDA_GLEAN10012284</name>
</gene>
<feature type="repeat" description="TPR" evidence="7">
    <location>
        <begin position="862"/>
        <end position="895"/>
    </location>
</feature>
<dbReference type="FunFam" id="1.25.40.10:FF:000045">
    <property type="entry name" value="Cell division cycle protein 27 isoform X3"/>
    <property type="match status" value="1"/>
</dbReference>
<evidence type="ECO:0000313" key="10">
    <source>
        <dbReference type="Proteomes" id="UP000010556"/>
    </source>
</evidence>
<feature type="compositionally biased region" description="Low complexity" evidence="8">
    <location>
        <begin position="473"/>
        <end position="486"/>
    </location>
</feature>
<dbReference type="AlphaFoldDB" id="L5LHA3"/>
<feature type="compositionally biased region" description="Basic residues" evidence="8">
    <location>
        <begin position="520"/>
        <end position="538"/>
    </location>
</feature>
<keyword evidence="4" id="KW-0539">Nucleus</keyword>
<keyword evidence="9" id="KW-0131">Cell cycle</keyword>
<name>L5LHA3_MYODS</name>
<dbReference type="SUPFAM" id="SSF48452">
    <property type="entry name" value="TPR-like"/>
    <property type="match status" value="2"/>
</dbReference>
<dbReference type="GO" id="GO:0051301">
    <property type="term" value="P:cell division"/>
    <property type="evidence" value="ECO:0007669"/>
    <property type="project" value="UniProtKB-KW"/>
</dbReference>
<feature type="compositionally biased region" description="Polar residues" evidence="8">
    <location>
        <begin position="505"/>
        <end position="515"/>
    </location>
</feature>
<keyword evidence="10" id="KW-1185">Reference proteome</keyword>
<dbReference type="PANTHER" id="PTHR12558:SF13">
    <property type="entry name" value="CELL DIVISION CYCLE PROTEIN 27 HOMOLOG"/>
    <property type="match status" value="1"/>
</dbReference>
<sequence>MASCDLPEEVGIVMTTAKGRVRRPTLTPQCATDWGQMLNTRATPWWSVHSHGWSTAQPEAGLTAGECSAHGRSRSHLHDSTKEQQAKRLIHKGPKANPQVTGELAHLGGQLGTQVLDARQIIFHGVRQVHQVVDVHRVVFHLPDLDGETLRIIWKTEGLHSEEALFLLATCYYRSGKAYKAYRLLKGHSCTTPQCKYLLAKCCVDLSKLAEGEQILSGGVFNKQKSHDDIVTEFGDSACFTLSLLGHVYCKTDRLAKGSECYQKSLSLNPFLWSPFESLCEIGEKPDPDQTFKLTSLQNFSNCLPNSCTTVVSNHNLSHRQPETVLTETPQDTIELNRLNLESSNSKYSLNTDSSVSYIDSAVISPDTVPLGTGTSILSKQVQNKPKTGRSLLGGPAALSPLTPSFGILPLETPSPGDGSYLQNYTNTSSVIEVPPTGAPSKKSVARIGQTGTKSVFSQSGNSREVTPVLVAQTQSSGPQTSTTPQVLSPTITSPPNALPRRSSRLFTSDSSTTKENSKKLKMKFPPKIPNRKTKSKTNKGGITQPNINDSLEITKLDSSIISEGKISTITPQIQAFNLQKAAAEGLMSLLREMGKGYLALCSYNCKEAINILSHLPSHHYNTGWVLCQIGRAYFELSEYMQAERIFSEVRRIENYRVEGMEIYSTTLWHLQKDVALSVLSKDLTDMDKNSPEAWCAAGNCFSLQREHDIAIKFFQRAIQVDPNYAYAYTLLGHEFVLTEELDKALACFRNAIRVNPRHYNAWYGLGMIYYKQEKFSLAEMHFQKALDINPQSSVLLCHIGVVQHALKKSEKALDTLNKAIVIDPKNPLCKFHRASVLFANEKYKSALQELEELKQIVPKESLVYFLIGKVYKKLGQTHLALMNFSWAMDLDPKGANNQIKEAIDKRYLPDDEEPITQEEQIMGTDESQESSMTDADDTQLHAAESDEF</sequence>
<feature type="repeat" description="TPR" evidence="7">
    <location>
        <begin position="726"/>
        <end position="759"/>
    </location>
</feature>
<reference evidence="10" key="1">
    <citation type="journal article" date="2013" name="Science">
        <title>Comparative analysis of bat genomes provides insight into the evolution of flight and immunity.</title>
        <authorList>
            <person name="Zhang G."/>
            <person name="Cowled C."/>
            <person name="Shi Z."/>
            <person name="Huang Z."/>
            <person name="Bishop-Lilly K.A."/>
            <person name="Fang X."/>
            <person name="Wynne J.W."/>
            <person name="Xiong Z."/>
            <person name="Baker M.L."/>
            <person name="Zhao W."/>
            <person name="Tachedjian M."/>
            <person name="Zhu Y."/>
            <person name="Zhou P."/>
            <person name="Jiang X."/>
            <person name="Ng J."/>
            <person name="Yang L."/>
            <person name="Wu L."/>
            <person name="Xiao J."/>
            <person name="Feng Y."/>
            <person name="Chen Y."/>
            <person name="Sun X."/>
            <person name="Zhang Y."/>
            <person name="Marsh G.A."/>
            <person name="Crameri G."/>
            <person name="Broder C.C."/>
            <person name="Frey K.G."/>
            <person name="Wang L.F."/>
            <person name="Wang J."/>
        </authorList>
    </citation>
    <scope>NUCLEOTIDE SEQUENCE [LARGE SCALE GENOMIC DNA]</scope>
</reference>
<dbReference type="GO" id="GO:0005737">
    <property type="term" value="C:cytoplasm"/>
    <property type="evidence" value="ECO:0007669"/>
    <property type="project" value="TreeGrafter"/>
</dbReference>
<feature type="repeat" description="TPR" evidence="7">
    <location>
        <begin position="794"/>
        <end position="827"/>
    </location>
</feature>
<dbReference type="InterPro" id="IPR011990">
    <property type="entry name" value="TPR-like_helical_dom_sf"/>
</dbReference>
<evidence type="ECO:0000256" key="4">
    <source>
        <dbReference type="ARBA" id="ARBA00023242"/>
    </source>
</evidence>
<keyword evidence="9" id="KW-0132">Cell division</keyword>
<evidence type="ECO:0000313" key="9">
    <source>
        <dbReference type="EMBL" id="ELK25286.1"/>
    </source>
</evidence>
<evidence type="ECO:0000256" key="6">
    <source>
        <dbReference type="ARBA" id="ARBA00039307"/>
    </source>
</evidence>
<dbReference type="EMBL" id="KB112115">
    <property type="protein sequence ID" value="ELK25286.1"/>
    <property type="molecule type" value="Genomic_DNA"/>
</dbReference>
<comment type="subcellular location">
    <subcellularLocation>
        <location evidence="1">Nucleus</location>
    </subcellularLocation>
</comment>
<keyword evidence="3 7" id="KW-0802">TPR repeat</keyword>
<dbReference type="eggNOG" id="KOG1126">
    <property type="taxonomic scope" value="Eukaryota"/>
</dbReference>
<dbReference type="SMART" id="SM00028">
    <property type="entry name" value="TPR"/>
    <property type="match status" value="8"/>
</dbReference>
<feature type="compositionally biased region" description="Polar residues" evidence="8">
    <location>
        <begin position="450"/>
        <end position="465"/>
    </location>
</feature>
<dbReference type="GO" id="GO:0016567">
    <property type="term" value="P:protein ubiquitination"/>
    <property type="evidence" value="ECO:0007669"/>
    <property type="project" value="TreeGrafter"/>
</dbReference>
<feature type="repeat" description="TPR" evidence="7">
    <location>
        <begin position="760"/>
        <end position="793"/>
    </location>
</feature>
<evidence type="ECO:0000256" key="5">
    <source>
        <dbReference type="ARBA" id="ARBA00038210"/>
    </source>
</evidence>
<evidence type="ECO:0000256" key="2">
    <source>
        <dbReference type="ARBA" id="ARBA00022737"/>
    </source>
</evidence>
<feature type="compositionally biased region" description="Polar residues" evidence="8">
    <location>
        <begin position="487"/>
        <end position="496"/>
    </location>
</feature>
<dbReference type="PANTHER" id="PTHR12558">
    <property type="entry name" value="CELL DIVISION CYCLE 16,23,27"/>
    <property type="match status" value="1"/>
</dbReference>
<evidence type="ECO:0000256" key="8">
    <source>
        <dbReference type="SAM" id="MobiDB-lite"/>
    </source>
</evidence>
<keyword evidence="2" id="KW-0677">Repeat</keyword>
<dbReference type="PROSITE" id="PS50005">
    <property type="entry name" value="TPR"/>
    <property type="match status" value="5"/>
</dbReference>
<comment type="similarity">
    <text evidence="5">Belongs to the APC3/CDC27 family.</text>
</comment>
<proteinExistence type="inferred from homology"/>
<dbReference type="Pfam" id="PF13181">
    <property type="entry name" value="TPR_8"/>
    <property type="match status" value="2"/>
</dbReference>
<evidence type="ECO:0000256" key="3">
    <source>
        <dbReference type="ARBA" id="ARBA00022803"/>
    </source>
</evidence>
<dbReference type="Pfam" id="PF12895">
    <property type="entry name" value="ANAPC3"/>
    <property type="match status" value="1"/>
</dbReference>
<dbReference type="Proteomes" id="UP000010556">
    <property type="component" value="Unassembled WGS sequence"/>
</dbReference>